<gene>
    <name evidence="8" type="ORF">CG702_13750</name>
</gene>
<dbReference type="AlphaFoldDB" id="A0A9Q5TKS3"/>
<evidence type="ECO:0000256" key="4">
    <source>
        <dbReference type="ARBA" id="ARBA00022989"/>
    </source>
</evidence>
<feature type="domain" description="Major facilitator superfamily (MFS) profile" evidence="7">
    <location>
        <begin position="1"/>
        <end position="169"/>
    </location>
</feature>
<dbReference type="Pfam" id="PF00083">
    <property type="entry name" value="Sugar_tr"/>
    <property type="match status" value="1"/>
</dbReference>
<proteinExistence type="predicted"/>
<dbReference type="InterPro" id="IPR005828">
    <property type="entry name" value="MFS_sugar_transport-like"/>
</dbReference>
<evidence type="ECO:0000256" key="2">
    <source>
        <dbReference type="ARBA" id="ARBA00022475"/>
    </source>
</evidence>
<evidence type="ECO:0000256" key="6">
    <source>
        <dbReference type="SAM" id="Phobius"/>
    </source>
</evidence>
<dbReference type="GO" id="GO:0046943">
    <property type="term" value="F:carboxylic acid transmembrane transporter activity"/>
    <property type="evidence" value="ECO:0007669"/>
    <property type="project" value="TreeGrafter"/>
</dbReference>
<feature type="transmembrane region" description="Helical" evidence="6">
    <location>
        <begin position="55"/>
        <end position="72"/>
    </location>
</feature>
<dbReference type="InterPro" id="IPR020846">
    <property type="entry name" value="MFS_dom"/>
</dbReference>
<dbReference type="SUPFAM" id="SSF103473">
    <property type="entry name" value="MFS general substrate transporter"/>
    <property type="match status" value="1"/>
</dbReference>
<sequence length="180" mass="19738">MSKLAASPTVWIPTIFVNSGIDVDKSILMTAVIMIGAPVGIFIAALIIDHFPRRLFGSALLIIIAVLGYIYSLQTTEWAILIYGLVMIFFLYMYVCFASAVYIPELWPTHLRLRGSGFVNAVGRIVAVFTPYGVAALLTHYGSITVFMVLGVMLVLCALVLSIFGIETRKVSLEEISEVN</sequence>
<dbReference type="PROSITE" id="PS50850">
    <property type="entry name" value="MFS"/>
    <property type="match status" value="1"/>
</dbReference>
<reference evidence="8 9" key="1">
    <citation type="submission" date="2017-07" db="EMBL/GenBank/DDBJ databases">
        <authorList>
            <person name="Zhi S."/>
            <person name="Banting G."/>
            <person name="Neumann N."/>
        </authorList>
    </citation>
    <scope>NUCLEOTIDE SEQUENCE [LARGE SCALE GENOMIC DNA]</scope>
    <source>
        <strain evidence="8 9">WW41</strain>
    </source>
</reference>
<organism evidence="8 9">
    <name type="scientific">Escherichia coli</name>
    <dbReference type="NCBI Taxonomy" id="562"/>
    <lineage>
        <taxon>Bacteria</taxon>
        <taxon>Pseudomonadati</taxon>
        <taxon>Pseudomonadota</taxon>
        <taxon>Gammaproteobacteria</taxon>
        <taxon>Enterobacterales</taxon>
        <taxon>Enterobacteriaceae</taxon>
        <taxon>Escherichia</taxon>
    </lineage>
</organism>
<comment type="subcellular location">
    <subcellularLocation>
        <location evidence="1">Membrane</location>
        <topology evidence="1">Multi-pass membrane protein</topology>
    </subcellularLocation>
</comment>
<evidence type="ECO:0000259" key="7">
    <source>
        <dbReference type="PROSITE" id="PS50850"/>
    </source>
</evidence>
<feature type="transmembrane region" description="Helical" evidence="6">
    <location>
        <begin position="78"/>
        <end position="103"/>
    </location>
</feature>
<feature type="transmembrane region" description="Helical" evidence="6">
    <location>
        <begin position="115"/>
        <end position="138"/>
    </location>
</feature>
<evidence type="ECO:0000313" key="8">
    <source>
        <dbReference type="EMBL" id="OZP02636.1"/>
    </source>
</evidence>
<dbReference type="PANTHER" id="PTHR23508:SF10">
    <property type="entry name" value="CARBOXYLIC ACID TRANSPORTER PROTEIN HOMOLOG"/>
    <property type="match status" value="1"/>
</dbReference>
<accession>A0A9Q5TKS3</accession>
<dbReference type="InterPro" id="IPR036259">
    <property type="entry name" value="MFS_trans_sf"/>
</dbReference>
<protein>
    <submittedName>
        <fullName evidence="8">MFS transporter</fullName>
    </submittedName>
</protein>
<dbReference type="PANTHER" id="PTHR23508">
    <property type="entry name" value="CARBOXYLIC ACID TRANSPORTER PROTEIN HOMOLOG"/>
    <property type="match status" value="1"/>
</dbReference>
<keyword evidence="2" id="KW-1003">Cell membrane</keyword>
<evidence type="ECO:0000256" key="3">
    <source>
        <dbReference type="ARBA" id="ARBA00022692"/>
    </source>
</evidence>
<dbReference type="Gene3D" id="1.20.1250.20">
    <property type="entry name" value="MFS general substrate transporter like domains"/>
    <property type="match status" value="1"/>
</dbReference>
<keyword evidence="5 6" id="KW-0472">Membrane</keyword>
<evidence type="ECO:0000256" key="5">
    <source>
        <dbReference type="ARBA" id="ARBA00023136"/>
    </source>
</evidence>
<evidence type="ECO:0000313" key="9">
    <source>
        <dbReference type="Proteomes" id="UP000264870"/>
    </source>
</evidence>
<feature type="transmembrane region" description="Helical" evidence="6">
    <location>
        <begin position="27"/>
        <end position="48"/>
    </location>
</feature>
<keyword evidence="3 6" id="KW-0812">Transmembrane</keyword>
<comment type="caution">
    <text evidence="8">The sequence shown here is derived from an EMBL/GenBank/DDBJ whole genome shotgun (WGS) entry which is preliminary data.</text>
</comment>
<dbReference type="Proteomes" id="UP000264870">
    <property type="component" value="Unassembled WGS sequence"/>
</dbReference>
<keyword evidence="4 6" id="KW-1133">Transmembrane helix</keyword>
<evidence type="ECO:0000256" key="1">
    <source>
        <dbReference type="ARBA" id="ARBA00004141"/>
    </source>
</evidence>
<dbReference type="EMBL" id="NNAK01000029">
    <property type="protein sequence ID" value="OZP02636.1"/>
    <property type="molecule type" value="Genomic_DNA"/>
</dbReference>
<dbReference type="GO" id="GO:0005886">
    <property type="term" value="C:plasma membrane"/>
    <property type="evidence" value="ECO:0007669"/>
    <property type="project" value="TreeGrafter"/>
</dbReference>
<feature type="transmembrane region" description="Helical" evidence="6">
    <location>
        <begin position="144"/>
        <end position="166"/>
    </location>
</feature>
<name>A0A9Q5TKS3_ECOLX</name>